<feature type="compositionally biased region" description="Polar residues" evidence="11">
    <location>
        <begin position="61"/>
        <end position="73"/>
    </location>
</feature>
<organism evidence="12 13">
    <name type="scientific">Diceros bicornis minor</name>
    <name type="common">South-central black rhinoceros</name>
    <dbReference type="NCBI Taxonomy" id="77932"/>
    <lineage>
        <taxon>Eukaryota</taxon>
        <taxon>Metazoa</taxon>
        <taxon>Chordata</taxon>
        <taxon>Craniata</taxon>
        <taxon>Vertebrata</taxon>
        <taxon>Euteleostomi</taxon>
        <taxon>Mammalia</taxon>
        <taxon>Eutheria</taxon>
        <taxon>Laurasiatheria</taxon>
        <taxon>Perissodactyla</taxon>
        <taxon>Rhinocerotidae</taxon>
        <taxon>Diceros</taxon>
    </lineage>
</organism>
<evidence type="ECO:0000256" key="3">
    <source>
        <dbReference type="ARBA" id="ARBA00014688"/>
    </source>
</evidence>
<feature type="region of interest" description="Disordered" evidence="11">
    <location>
        <begin position="150"/>
        <end position="202"/>
    </location>
</feature>
<dbReference type="GO" id="GO:0000724">
    <property type="term" value="P:double-strand break repair via homologous recombination"/>
    <property type="evidence" value="ECO:0007669"/>
    <property type="project" value="InterPro"/>
</dbReference>
<keyword evidence="8" id="KW-0234">DNA repair</keyword>
<accession>A0A7J7FLE8</accession>
<evidence type="ECO:0000256" key="11">
    <source>
        <dbReference type="SAM" id="MobiDB-lite"/>
    </source>
</evidence>
<evidence type="ECO:0000256" key="2">
    <source>
        <dbReference type="ARBA" id="ARBA00008729"/>
    </source>
</evidence>
<evidence type="ECO:0000256" key="9">
    <source>
        <dbReference type="ARBA" id="ARBA00023242"/>
    </source>
</evidence>
<dbReference type="EMBL" id="JACDTQ010000370">
    <property type="protein sequence ID" value="KAF5928516.1"/>
    <property type="molecule type" value="Genomic_DNA"/>
</dbReference>
<comment type="similarity">
    <text evidence="2">Belongs to the SFR1/MEI5 family.</text>
</comment>
<comment type="caution">
    <text evidence="12">The sequence shown here is derived from an EMBL/GenBank/DDBJ whole genome shotgun (WGS) entry which is preliminary data.</text>
</comment>
<sequence>MGRDTGGVMPHGSNGLVPVASAGESGLSGPASPAGSLALAGPLLWDPLVATPSSPLPSSSAGNWASTPTSSTRMVSWPDITMTCKQRTRDTAGGRGRYSPWEPELWAKISLQANFLKRVSGILKTEPRPPGLKPCTPWARCSSCAICSGHAPTSRGAATPQRIPGEPTLRRNQGDKKKERPRPLSLGVPQPQSWERADQQNPSMVKRLKVENEENNQNFSEKPTPSTEENYFEFQENCKHIDSEFEERSYSDDLPNDFVNENLPKQGLNEEKAKLVKQFQEKEDFLQRLKLVKMHRSKKNLCQLQLLIKKWRRSYELQSAMPEQNKKLSLTQLIGHYGLNDKLLHYNSNEKEFTGV</sequence>
<gene>
    <name evidence="12" type="ORF">HPG69_015122</name>
</gene>
<reference evidence="12 13" key="1">
    <citation type="journal article" date="2020" name="Mol. Biol. Evol.">
        <title>Interspecific Gene Flow and the Evolution of Specialization in Black and White Rhinoceros.</title>
        <authorList>
            <person name="Moodley Y."/>
            <person name="Westbury M.V."/>
            <person name="Russo I.M."/>
            <person name="Gopalakrishnan S."/>
            <person name="Rakotoarivelo A."/>
            <person name="Olsen R.A."/>
            <person name="Prost S."/>
            <person name="Tunstall T."/>
            <person name="Ryder O.A."/>
            <person name="Dalen L."/>
            <person name="Bruford M.W."/>
        </authorList>
    </citation>
    <scope>NUCLEOTIDE SEQUENCE [LARGE SCALE GENOMIC DNA]</scope>
    <source>
        <strain evidence="12">SBR-YM</strain>
        <tissue evidence="12">Skin</tissue>
    </source>
</reference>
<keyword evidence="13" id="KW-1185">Reference proteome</keyword>
<evidence type="ECO:0000256" key="10">
    <source>
        <dbReference type="ARBA" id="ARBA00033234"/>
    </source>
</evidence>
<comment type="subcellular location">
    <subcellularLocation>
        <location evidence="1">Nucleus</location>
    </subcellularLocation>
</comment>
<dbReference type="Pfam" id="PF10376">
    <property type="entry name" value="Mei5"/>
    <property type="match status" value="1"/>
</dbReference>
<dbReference type="PANTHER" id="PTHR28643">
    <property type="entry name" value="SWI5-DEPENDENT RECOMBINATION DNA REPAIR PROTEIN 1 HOMOLOG"/>
    <property type="match status" value="1"/>
</dbReference>
<keyword evidence="9" id="KW-0539">Nucleus</keyword>
<evidence type="ECO:0000256" key="7">
    <source>
        <dbReference type="ARBA" id="ARBA00023163"/>
    </source>
</evidence>
<dbReference type="InterPro" id="IPR018468">
    <property type="entry name" value="SFR1/Mei5"/>
</dbReference>
<feature type="region of interest" description="Disordered" evidence="11">
    <location>
        <begin position="1"/>
        <end position="33"/>
    </location>
</feature>
<feature type="compositionally biased region" description="Low complexity" evidence="11">
    <location>
        <begin position="20"/>
        <end position="33"/>
    </location>
</feature>
<evidence type="ECO:0000256" key="1">
    <source>
        <dbReference type="ARBA" id="ARBA00004123"/>
    </source>
</evidence>
<protein>
    <recommendedName>
        <fullName evidence="3">Swi5-dependent recombination DNA repair protein 1 homolog</fullName>
    </recommendedName>
    <alternativeName>
        <fullName evidence="10">Meiosis protein 5 homolog</fullName>
    </alternativeName>
</protein>
<keyword evidence="4" id="KW-0227">DNA damage</keyword>
<name>A0A7J7FLE8_DICBM</name>
<feature type="region of interest" description="Disordered" evidence="11">
    <location>
        <begin position="209"/>
        <end position="228"/>
    </location>
</feature>
<evidence type="ECO:0000313" key="13">
    <source>
        <dbReference type="Proteomes" id="UP000551758"/>
    </source>
</evidence>
<feature type="compositionally biased region" description="Basic and acidic residues" evidence="11">
    <location>
        <begin position="168"/>
        <end position="182"/>
    </location>
</feature>
<proteinExistence type="inferred from homology"/>
<evidence type="ECO:0000256" key="5">
    <source>
        <dbReference type="ARBA" id="ARBA00023015"/>
    </source>
</evidence>
<dbReference type="Proteomes" id="UP000551758">
    <property type="component" value="Unassembled WGS sequence"/>
</dbReference>
<dbReference type="AlphaFoldDB" id="A0A7J7FLE8"/>
<dbReference type="PANTHER" id="PTHR28643:SF1">
    <property type="entry name" value="SWI5-DEPENDENT RECOMBINATION DNA REPAIR PROTEIN 1 HOMOLOG"/>
    <property type="match status" value="1"/>
</dbReference>
<keyword evidence="7" id="KW-0804">Transcription</keyword>
<keyword evidence="6" id="KW-0175">Coiled coil</keyword>
<evidence type="ECO:0000256" key="6">
    <source>
        <dbReference type="ARBA" id="ARBA00023054"/>
    </source>
</evidence>
<feature type="compositionally biased region" description="Polar residues" evidence="11">
    <location>
        <begin position="215"/>
        <end position="228"/>
    </location>
</feature>
<dbReference type="InterPro" id="IPR042429">
    <property type="entry name" value="SFR1"/>
</dbReference>
<evidence type="ECO:0000313" key="12">
    <source>
        <dbReference type="EMBL" id="KAF5928516.1"/>
    </source>
</evidence>
<dbReference type="GO" id="GO:0032798">
    <property type="term" value="C:Swi5-Sfr1 complex"/>
    <property type="evidence" value="ECO:0007669"/>
    <property type="project" value="InterPro"/>
</dbReference>
<keyword evidence="5" id="KW-0805">Transcription regulation</keyword>
<dbReference type="GO" id="GO:0003713">
    <property type="term" value="F:transcription coactivator activity"/>
    <property type="evidence" value="ECO:0007669"/>
    <property type="project" value="InterPro"/>
</dbReference>
<evidence type="ECO:0000256" key="8">
    <source>
        <dbReference type="ARBA" id="ARBA00023204"/>
    </source>
</evidence>
<feature type="region of interest" description="Disordered" evidence="11">
    <location>
        <begin position="53"/>
        <end position="73"/>
    </location>
</feature>
<evidence type="ECO:0000256" key="4">
    <source>
        <dbReference type="ARBA" id="ARBA00022763"/>
    </source>
</evidence>